<name>A0ACC6Q4J2_9ACTN</name>
<comment type="caution">
    <text evidence="1">The sequence shown here is derived from an EMBL/GenBank/DDBJ whole genome shotgun (WGS) entry which is preliminary data.</text>
</comment>
<dbReference type="EMBL" id="JBBKAJ010000022">
    <property type="protein sequence ID" value="MEJ8638522.1"/>
    <property type="molecule type" value="Genomic_DNA"/>
</dbReference>
<organism evidence="1 2">
    <name type="scientific">Streptomyces achmelvichensis</name>
    <dbReference type="NCBI Taxonomy" id="3134111"/>
    <lineage>
        <taxon>Bacteria</taxon>
        <taxon>Bacillati</taxon>
        <taxon>Actinomycetota</taxon>
        <taxon>Actinomycetes</taxon>
        <taxon>Kitasatosporales</taxon>
        <taxon>Streptomycetaceae</taxon>
        <taxon>Streptomyces</taxon>
    </lineage>
</organism>
<accession>A0ACC6Q4J2</accession>
<sequence>MSDAGEDRAGTRLPEGVPPMRPRWLPRIPGRPDQGPWRRRSNQLLYVLALAGMGASVWALWLTLEDMGEKADSKDRIAEACAGLVDADAVLSLRGGVVRTKADSGADAGLRIDSLPSACQIYRVPESGGSDGLFSLVVRTADDDRPLHVVGDESRLEPFRNPAGRSADDEDVTRTADHAEPHPLGDGALGDYRDDSVTVRAVCASGKPTTLSVTARADYEDVSDQDRRTLAEVAHGSAARAAARLKCDAKLSALPAQLPTPGRELGDPKSAKASCGWYRGHLGRTDRGRLPDRMLEAPLGAKSSTESCLLAVSPSAVGEIADDLKEPDREFAEPALTHSPWWMRTSSFLGTQAESVGHSVFTDTTFLKPGTAGGDEGAGVWWASSRCDGRPALHTLTVSYTYDGVVSGQMAALLRAYVDDVTKRRGCTEVVFPPASAFAPK</sequence>
<proteinExistence type="predicted"/>
<dbReference type="Proteomes" id="UP001377168">
    <property type="component" value="Unassembled WGS sequence"/>
</dbReference>
<reference evidence="1" key="1">
    <citation type="submission" date="2024-03" db="EMBL/GenBank/DDBJ databases">
        <title>Novel Streptomyces species of biotechnological and ecological value are a feature of Machair soil.</title>
        <authorList>
            <person name="Prole J.R."/>
            <person name="Goodfellow M."/>
            <person name="Allenby N."/>
            <person name="Ward A.C."/>
        </authorList>
    </citation>
    <scope>NUCLEOTIDE SEQUENCE</scope>
    <source>
        <strain evidence="1">MS2.AVA.5</strain>
    </source>
</reference>
<gene>
    <name evidence="1" type="ORF">WKI67_34715</name>
</gene>
<evidence type="ECO:0000313" key="1">
    <source>
        <dbReference type="EMBL" id="MEJ8638522.1"/>
    </source>
</evidence>
<keyword evidence="2" id="KW-1185">Reference proteome</keyword>
<protein>
    <submittedName>
        <fullName evidence="1">Uncharacterized protein</fullName>
    </submittedName>
</protein>
<evidence type="ECO:0000313" key="2">
    <source>
        <dbReference type="Proteomes" id="UP001377168"/>
    </source>
</evidence>